<evidence type="ECO:0000313" key="2">
    <source>
        <dbReference type="EMBL" id="ACY14265.1"/>
    </source>
</evidence>
<keyword evidence="1" id="KW-0472">Membrane</keyword>
<keyword evidence="1" id="KW-1133">Transmembrane helix</keyword>
<sequence>MRFHSAYLDVPSPRRRALPALRALLTLALLAGLVSGCAIYIDDDGGSGPDGGVCATPPIAPLRLLDPSTGTCVDFNQGPICDPVTCECEPGPAQPYPSWASCDSYCSGRDELSCMYEPGCRALYHDGQFSACHATDQTGPVQGSCEGLDAWSCSRHDDCTAHYETYYAAAESPPWNPTPSFLSCEPEPAICYGDDECGENQHCSAEYQCLIPGDCQDDPACDAVCAGFCVPDEVPACFGEVLCESLPPACPEGTTPETADGCWTGDCVPLDECPPVPYEQCYGEPVCDALPPACPNDHQPQLRGGCWTGACIPDALCEAPAPVGACFGAIECDIDAAPCPNGMVRGIADGCWTDTCIPLDQCGSWPPNLYCGVGQSCDVNLPDDVCPADYYPLITGSDECWNGMCAPAGMCGMPPLACEDVQDEETCLEHAGCAPVYVGDDCICGPEGCSCERYTYAYCN</sequence>
<keyword evidence="1" id="KW-0812">Transmembrane</keyword>
<evidence type="ECO:0000313" key="3">
    <source>
        <dbReference type="Proteomes" id="UP000001880"/>
    </source>
</evidence>
<dbReference type="RefSeq" id="WP_012826873.1">
    <property type="nucleotide sequence ID" value="NC_013440.1"/>
</dbReference>
<protein>
    <submittedName>
        <fullName evidence="2">Uncharacterized protein</fullName>
    </submittedName>
</protein>
<dbReference type="Proteomes" id="UP000001880">
    <property type="component" value="Chromosome"/>
</dbReference>
<dbReference type="KEGG" id="hoh:Hoch_1716"/>
<accession>D0LX18</accession>
<dbReference type="EMBL" id="CP001804">
    <property type="protein sequence ID" value="ACY14265.1"/>
    <property type="molecule type" value="Genomic_DNA"/>
</dbReference>
<name>D0LX18_HALO1</name>
<reference evidence="2 3" key="1">
    <citation type="journal article" date="2010" name="Stand. Genomic Sci.">
        <title>Complete genome sequence of Haliangium ochraceum type strain (SMP-2).</title>
        <authorList>
            <consortium name="US DOE Joint Genome Institute (JGI-PGF)"/>
            <person name="Ivanova N."/>
            <person name="Daum C."/>
            <person name="Lang E."/>
            <person name="Abt B."/>
            <person name="Kopitz M."/>
            <person name="Saunders E."/>
            <person name="Lapidus A."/>
            <person name="Lucas S."/>
            <person name="Glavina Del Rio T."/>
            <person name="Nolan M."/>
            <person name="Tice H."/>
            <person name="Copeland A."/>
            <person name="Cheng J.F."/>
            <person name="Chen F."/>
            <person name="Bruce D."/>
            <person name="Goodwin L."/>
            <person name="Pitluck S."/>
            <person name="Mavromatis K."/>
            <person name="Pati A."/>
            <person name="Mikhailova N."/>
            <person name="Chen A."/>
            <person name="Palaniappan K."/>
            <person name="Land M."/>
            <person name="Hauser L."/>
            <person name="Chang Y.J."/>
            <person name="Jeffries C.D."/>
            <person name="Detter J.C."/>
            <person name="Brettin T."/>
            <person name="Rohde M."/>
            <person name="Goker M."/>
            <person name="Bristow J."/>
            <person name="Markowitz V."/>
            <person name="Eisen J.A."/>
            <person name="Hugenholtz P."/>
            <person name="Kyrpides N.C."/>
            <person name="Klenk H.P."/>
        </authorList>
    </citation>
    <scope>NUCLEOTIDE SEQUENCE [LARGE SCALE GENOMIC DNA]</scope>
    <source>
        <strain evidence="3">DSM 14365 / CIP 107738 / JCM 11303 / AJ 13395 / SMP-2</strain>
    </source>
</reference>
<feature type="transmembrane region" description="Helical" evidence="1">
    <location>
        <begin position="21"/>
        <end position="41"/>
    </location>
</feature>
<proteinExistence type="predicted"/>
<evidence type="ECO:0000256" key="1">
    <source>
        <dbReference type="SAM" id="Phobius"/>
    </source>
</evidence>
<dbReference type="AlphaFoldDB" id="D0LX18"/>
<dbReference type="HOGENOM" id="CLU_681091_0_0_7"/>
<dbReference type="OrthoDB" id="5540806at2"/>
<organism evidence="2 3">
    <name type="scientific">Haliangium ochraceum (strain DSM 14365 / JCM 11303 / SMP-2)</name>
    <dbReference type="NCBI Taxonomy" id="502025"/>
    <lineage>
        <taxon>Bacteria</taxon>
        <taxon>Pseudomonadati</taxon>
        <taxon>Myxococcota</taxon>
        <taxon>Polyangia</taxon>
        <taxon>Haliangiales</taxon>
        <taxon>Kofleriaceae</taxon>
        <taxon>Haliangium</taxon>
    </lineage>
</organism>
<gene>
    <name evidence="2" type="ordered locus">Hoch_1716</name>
</gene>
<keyword evidence="3" id="KW-1185">Reference proteome</keyword>